<dbReference type="PROSITE" id="PS50157">
    <property type="entry name" value="ZINC_FINGER_C2H2_2"/>
    <property type="match status" value="1"/>
</dbReference>
<dbReference type="Gene3D" id="3.30.160.60">
    <property type="entry name" value="Classic Zinc Finger"/>
    <property type="match status" value="1"/>
</dbReference>
<feature type="domain" description="C2H2-type" evidence="2">
    <location>
        <begin position="7"/>
        <end position="35"/>
    </location>
</feature>
<comment type="caution">
    <text evidence="3">The sequence shown here is derived from an EMBL/GenBank/DDBJ whole genome shotgun (WGS) entry which is preliminary data.</text>
</comment>
<dbReference type="GO" id="GO:0003725">
    <property type="term" value="F:double-stranded RNA binding"/>
    <property type="evidence" value="ECO:0007669"/>
    <property type="project" value="TreeGrafter"/>
</dbReference>
<dbReference type="GO" id="GO:0001730">
    <property type="term" value="F:2'-5'-oligoadenylate synthetase activity"/>
    <property type="evidence" value="ECO:0007669"/>
    <property type="project" value="TreeGrafter"/>
</dbReference>
<dbReference type="EMBL" id="SCEB01005002">
    <property type="protein sequence ID" value="RXM93206.1"/>
    <property type="molecule type" value="Genomic_DNA"/>
</dbReference>
<dbReference type="PANTHER" id="PTHR11258:SF21">
    <property type="entry name" value="C2H2-TYPE DOMAIN-CONTAINING PROTEIN"/>
    <property type="match status" value="1"/>
</dbReference>
<gene>
    <name evidence="3" type="ORF">EOD39_19331</name>
</gene>
<dbReference type="PANTHER" id="PTHR11258">
    <property type="entry name" value="2-5 OLIGOADENYLATE SYNTHETASE"/>
    <property type="match status" value="1"/>
</dbReference>
<dbReference type="GO" id="GO:0005654">
    <property type="term" value="C:nucleoplasm"/>
    <property type="evidence" value="ECO:0007669"/>
    <property type="project" value="TreeGrafter"/>
</dbReference>
<accession>A0A444UYE3</accession>
<dbReference type="Proteomes" id="UP000289886">
    <property type="component" value="Unassembled WGS sequence"/>
</dbReference>
<keyword evidence="1" id="KW-0479">Metal-binding</keyword>
<evidence type="ECO:0000259" key="2">
    <source>
        <dbReference type="PROSITE" id="PS50157"/>
    </source>
</evidence>
<dbReference type="SMART" id="SM00355">
    <property type="entry name" value="ZnF_C2H2"/>
    <property type="match status" value="3"/>
</dbReference>
<keyword evidence="4" id="KW-1185">Reference proteome</keyword>
<dbReference type="PROSITE" id="PS00028">
    <property type="entry name" value="ZINC_FINGER_C2H2_1"/>
    <property type="match status" value="1"/>
</dbReference>
<evidence type="ECO:0000256" key="1">
    <source>
        <dbReference type="PROSITE-ProRule" id="PRU00042"/>
    </source>
</evidence>
<protein>
    <recommendedName>
        <fullName evidence="2">C2H2-type domain-containing protein</fullName>
    </recommendedName>
</protein>
<dbReference type="GO" id="GO:0005829">
    <property type="term" value="C:cytosol"/>
    <property type="evidence" value="ECO:0007669"/>
    <property type="project" value="TreeGrafter"/>
</dbReference>
<dbReference type="InterPro" id="IPR013087">
    <property type="entry name" value="Znf_C2H2_type"/>
</dbReference>
<keyword evidence="1" id="KW-0862">Zinc</keyword>
<name>A0A444UYE3_ACIRT</name>
<dbReference type="GO" id="GO:0008270">
    <property type="term" value="F:zinc ion binding"/>
    <property type="evidence" value="ECO:0007669"/>
    <property type="project" value="UniProtKB-KW"/>
</dbReference>
<proteinExistence type="predicted"/>
<reference evidence="3 4" key="1">
    <citation type="submission" date="2019-01" db="EMBL/GenBank/DDBJ databases">
        <title>Draft Genome and Complete Hox-Cluster Characterization of the Sterlet Sturgeon (Acipenser ruthenus).</title>
        <authorList>
            <person name="Wei Q."/>
        </authorList>
    </citation>
    <scope>NUCLEOTIDE SEQUENCE [LARGE SCALE GENOMIC DNA]</scope>
    <source>
        <strain evidence="3">WHYD16114868_AA</strain>
        <tissue evidence="3">Blood</tissue>
    </source>
</reference>
<sequence>MLSWKCYNCERCGSDFASPTALKQHFRARHAGKEMCDRCGSEVAREKLQEHKQVAHYEETHGAQKPLVRAAPLRRESRFLASETSVTCRMCRRAFGTSFGREQHERQDHHFTASKRARMSTGFSPNNIVDMRSSQQLRQFVETRLRPESGLMKTACAGEVEALVELIEQCCPVPVSRVVKVREPHVCLH</sequence>
<evidence type="ECO:0000313" key="4">
    <source>
        <dbReference type="Proteomes" id="UP000289886"/>
    </source>
</evidence>
<dbReference type="AlphaFoldDB" id="A0A444UYE3"/>
<dbReference type="GO" id="GO:0016020">
    <property type="term" value="C:membrane"/>
    <property type="evidence" value="ECO:0007669"/>
    <property type="project" value="TreeGrafter"/>
</dbReference>
<keyword evidence="1" id="KW-0863">Zinc-finger</keyword>
<evidence type="ECO:0000313" key="3">
    <source>
        <dbReference type="EMBL" id="RXM93206.1"/>
    </source>
</evidence>
<organism evidence="3 4">
    <name type="scientific">Acipenser ruthenus</name>
    <name type="common">Sterlet sturgeon</name>
    <dbReference type="NCBI Taxonomy" id="7906"/>
    <lineage>
        <taxon>Eukaryota</taxon>
        <taxon>Metazoa</taxon>
        <taxon>Chordata</taxon>
        <taxon>Craniata</taxon>
        <taxon>Vertebrata</taxon>
        <taxon>Euteleostomi</taxon>
        <taxon>Actinopterygii</taxon>
        <taxon>Chondrostei</taxon>
        <taxon>Acipenseriformes</taxon>
        <taxon>Acipenseridae</taxon>
        <taxon>Acipenser</taxon>
    </lineage>
</organism>